<dbReference type="CDD" id="cd18808">
    <property type="entry name" value="SF1_C_Upf1"/>
    <property type="match status" value="1"/>
</dbReference>
<dbReference type="GO" id="GO:0016787">
    <property type="term" value="F:hydrolase activity"/>
    <property type="evidence" value="ECO:0007669"/>
    <property type="project" value="UniProtKB-KW"/>
</dbReference>
<evidence type="ECO:0000256" key="1">
    <source>
        <dbReference type="ARBA" id="ARBA00022741"/>
    </source>
</evidence>
<keyword evidence="4" id="KW-0067">ATP-binding</keyword>
<dbReference type="SMART" id="SM00487">
    <property type="entry name" value="DEXDc"/>
    <property type="match status" value="1"/>
</dbReference>
<dbReference type="Pfam" id="PF13245">
    <property type="entry name" value="AAA_19"/>
    <property type="match status" value="1"/>
</dbReference>
<keyword evidence="2" id="KW-0378">Hydrolase</keyword>
<dbReference type="PANTHER" id="PTHR43788:SF16">
    <property type="entry name" value="HELICASE WITH ZINC FINGER 2"/>
    <property type="match status" value="1"/>
</dbReference>
<name>A0A914L5T5_MELIC</name>
<dbReference type="Pfam" id="PF13087">
    <property type="entry name" value="AAA_12"/>
    <property type="match status" value="1"/>
</dbReference>
<dbReference type="GO" id="GO:0005524">
    <property type="term" value="F:ATP binding"/>
    <property type="evidence" value="ECO:0007669"/>
    <property type="project" value="UniProtKB-KW"/>
</dbReference>
<keyword evidence="7" id="KW-1185">Reference proteome</keyword>
<dbReference type="InterPro" id="IPR050534">
    <property type="entry name" value="Coronavir_polyprotein_1ab"/>
</dbReference>
<accession>A0A914L5T5</accession>
<evidence type="ECO:0000313" key="8">
    <source>
        <dbReference type="WBParaSite" id="Minc3s00290g09516"/>
    </source>
</evidence>
<feature type="compositionally biased region" description="Basic and acidic residues" evidence="5">
    <location>
        <begin position="1"/>
        <end position="13"/>
    </location>
</feature>
<protein>
    <submittedName>
        <fullName evidence="8">Helicase ATP-binding domain-containing protein</fullName>
    </submittedName>
</protein>
<dbReference type="InterPro" id="IPR027417">
    <property type="entry name" value="P-loop_NTPase"/>
</dbReference>
<dbReference type="PANTHER" id="PTHR43788">
    <property type="entry name" value="DNA2/NAM7 HELICASE FAMILY MEMBER"/>
    <property type="match status" value="1"/>
</dbReference>
<dbReference type="SUPFAM" id="SSF52540">
    <property type="entry name" value="P-loop containing nucleoside triphosphate hydrolases"/>
    <property type="match status" value="1"/>
</dbReference>
<feature type="region of interest" description="Disordered" evidence="5">
    <location>
        <begin position="1"/>
        <end position="101"/>
    </location>
</feature>
<feature type="domain" description="Helicase ATP-binding" evidence="6">
    <location>
        <begin position="505"/>
        <end position="743"/>
    </location>
</feature>
<evidence type="ECO:0000256" key="2">
    <source>
        <dbReference type="ARBA" id="ARBA00022801"/>
    </source>
</evidence>
<keyword evidence="1" id="KW-0547">Nucleotide-binding</keyword>
<evidence type="ECO:0000259" key="6">
    <source>
        <dbReference type="SMART" id="SM00487"/>
    </source>
</evidence>
<evidence type="ECO:0000256" key="5">
    <source>
        <dbReference type="SAM" id="MobiDB-lite"/>
    </source>
</evidence>
<proteinExistence type="predicted"/>
<dbReference type="AlphaFoldDB" id="A0A914L5T5"/>
<dbReference type="InterPro" id="IPR014001">
    <property type="entry name" value="Helicase_ATP-bd"/>
</dbReference>
<reference evidence="8" key="1">
    <citation type="submission" date="2022-11" db="UniProtKB">
        <authorList>
            <consortium name="WormBaseParasite"/>
        </authorList>
    </citation>
    <scope>IDENTIFICATION</scope>
</reference>
<dbReference type="GO" id="GO:0043139">
    <property type="term" value="F:5'-3' DNA helicase activity"/>
    <property type="evidence" value="ECO:0007669"/>
    <property type="project" value="TreeGrafter"/>
</dbReference>
<keyword evidence="3" id="KW-0347">Helicase</keyword>
<organism evidence="7 8">
    <name type="scientific">Meloidogyne incognita</name>
    <name type="common">Southern root-knot nematode worm</name>
    <name type="synonym">Oxyuris incognita</name>
    <dbReference type="NCBI Taxonomy" id="6306"/>
    <lineage>
        <taxon>Eukaryota</taxon>
        <taxon>Metazoa</taxon>
        <taxon>Ecdysozoa</taxon>
        <taxon>Nematoda</taxon>
        <taxon>Chromadorea</taxon>
        <taxon>Rhabditida</taxon>
        <taxon>Tylenchina</taxon>
        <taxon>Tylenchomorpha</taxon>
        <taxon>Tylenchoidea</taxon>
        <taxon>Meloidogynidae</taxon>
        <taxon>Meloidogyninae</taxon>
        <taxon>Meloidogyne</taxon>
        <taxon>Meloidogyne incognita group</taxon>
    </lineage>
</organism>
<dbReference type="Gene3D" id="3.40.50.300">
    <property type="entry name" value="P-loop containing nucleotide triphosphate hydrolases"/>
    <property type="match status" value="2"/>
</dbReference>
<dbReference type="InterPro" id="IPR041679">
    <property type="entry name" value="DNA2/NAM7-like_C"/>
</dbReference>
<dbReference type="Proteomes" id="UP000887563">
    <property type="component" value="Unplaced"/>
</dbReference>
<evidence type="ECO:0000256" key="3">
    <source>
        <dbReference type="ARBA" id="ARBA00022806"/>
    </source>
</evidence>
<sequence>MADKAGKPAEKQRSNSTEMEVEDQEVEIQQVADPTDPLNLASIDETLANEFGNGGFGKPRKHIPGRTREDSFCNVGSDWTEGAWPDAPDSPADKQGSSNQSGRVKSYVVAQLQENCVIGAKINPQPGAPILMQIPDQLAERPLAMGDNVSIREWDEYENFGAEGDWFTAGSGKMLNYEATATSIVNVSGGRKFWSIGIVLETNRNRRSGDRRLKSLEVSAAELPGVTRVYRKQWGQSINDNISYLSLVRLELQQVFRPPDMLVGANYILPAFVSFALGDERRVHQPTTIVKAELETTQYVFPFNRQLEWSQIRLGEKVISAAIAAEIDKIRKDQQKYTVIVEPEIVRTIGPNQVVVRFTHQLNTKTELVEMAKWYEEDSSVSCSVTEKARPCAHGFVTQAKKEVDGEAFKLQVELILAHQESKDEDNWSFWEDFRNGEIVAVQFVPLQSTTALVKRMEIFAENLLSDSARSGTMNGKLIKMLLGKADRPERPALRANQIGRGVNLINRLGDEQARTAELLLDDVPRVVFAQAPPGTGKTYTAASIMAAILERDPEARILALAPPNIAVTKLVEEMDKAMDNCEKKEKMLALFSGNGKIRYAQYLRRITSHLLVTAVDEEELIRALKPTEEKKVKQYQATVERNPRLAQEASVATILQAHMERRICFATLSFAEQVPNLFSGTTHVVLDESGQAPYSQVLSLMFNMPNLKKMLITGDRRQLKVHLESLPRAVRVGFGLDSVIINLDASDGIGKTALQVGYRSHPHIVQCIEAGFYRPHGERLIAGRNPEERNMLTASQLKLPKAGSPLILIHQVDEAERDAVSMSSYNPGQTWTALRILWRLVNVLPPDSSIRCICLYGTQANDIEREVQAEEEINGRVLVTTADATQGHEADVTVVVTTVSEFQEKSAEGKEPFWCDPDRVNVSLSRARHGLVLIGNLHILEQKKGWKEFLAEAKQKTIIVGQDYLDVIRVEGAQYNQEGELMDASGKSVRCTPYYAEEGRRNKRRIPSTWCWPIEKKRKKMSK</sequence>
<dbReference type="WBParaSite" id="Minc3s00290g09516">
    <property type="protein sequence ID" value="Minc3s00290g09516"/>
    <property type="gene ID" value="Minc3s00290g09516"/>
</dbReference>
<evidence type="ECO:0000256" key="4">
    <source>
        <dbReference type="ARBA" id="ARBA00022840"/>
    </source>
</evidence>
<evidence type="ECO:0000313" key="7">
    <source>
        <dbReference type="Proteomes" id="UP000887563"/>
    </source>
</evidence>
<dbReference type="InterPro" id="IPR047187">
    <property type="entry name" value="SF1_C_Upf1"/>
</dbReference>